<reference evidence="2" key="1">
    <citation type="submission" date="2022-03" db="EMBL/GenBank/DDBJ databases">
        <title>Brevibacterium spongiae sp. nov., isolated from marine sponge.</title>
        <authorList>
            <person name="Li Z."/>
            <person name="Zhang M."/>
        </authorList>
    </citation>
    <scope>NUCLEOTIDE SEQUENCE</scope>
    <source>
        <strain evidence="2">WHS-Z9</strain>
    </source>
</reference>
<evidence type="ECO:0000256" key="1">
    <source>
        <dbReference type="SAM" id="MobiDB-lite"/>
    </source>
</evidence>
<feature type="compositionally biased region" description="Low complexity" evidence="1">
    <location>
        <begin position="217"/>
        <end position="231"/>
    </location>
</feature>
<evidence type="ECO:0000313" key="3">
    <source>
        <dbReference type="Proteomes" id="UP001064879"/>
    </source>
</evidence>
<sequence>MNNKMKITGLILAGYMLGRTKKLGLALTVASAVAGTTAAKNRDQLLGGLKDFADSSPELKSLQEKITGRLAESGKSAVKAVAAKGVDQLSVKLQDQTEKMKSTLDDAADSIDPNVDDSEGADDEEDAPESEAENAAAPSEGSEPDEEGLTEEAESTGETETTDEPQETDEEPQDEEEAPKKKPAAKRPSTANRSAKGTRSSKSSTASRGSRTKSGSKRSTTAKKTSSTRAAAKPEEAEDE</sequence>
<feature type="compositionally biased region" description="Low complexity" evidence="1">
    <location>
        <begin position="193"/>
        <end position="209"/>
    </location>
</feature>
<gene>
    <name evidence="2" type="ORF">L1F31_14660</name>
</gene>
<keyword evidence="3" id="KW-1185">Reference proteome</keyword>
<proteinExistence type="predicted"/>
<accession>A0ABY5SMJ9</accession>
<protein>
    <recommendedName>
        <fullName evidence="4">DNA primase</fullName>
    </recommendedName>
</protein>
<evidence type="ECO:0008006" key="4">
    <source>
        <dbReference type="Google" id="ProtNLM"/>
    </source>
</evidence>
<feature type="compositionally biased region" description="Acidic residues" evidence="1">
    <location>
        <begin position="142"/>
        <end position="177"/>
    </location>
</feature>
<feature type="region of interest" description="Disordered" evidence="1">
    <location>
        <begin position="97"/>
        <end position="240"/>
    </location>
</feature>
<feature type="compositionally biased region" description="Acidic residues" evidence="1">
    <location>
        <begin position="106"/>
        <end position="132"/>
    </location>
</feature>
<evidence type="ECO:0000313" key="2">
    <source>
        <dbReference type="EMBL" id="UVI35345.1"/>
    </source>
</evidence>
<name>A0ABY5SMJ9_9MICO</name>
<dbReference type="Proteomes" id="UP001064879">
    <property type="component" value="Chromosome"/>
</dbReference>
<dbReference type="RefSeq" id="WP_265417985.1">
    <property type="nucleotide sequence ID" value="NZ_CP093443.1"/>
</dbReference>
<dbReference type="EMBL" id="CP093443">
    <property type="protein sequence ID" value="UVI35345.1"/>
    <property type="molecule type" value="Genomic_DNA"/>
</dbReference>
<organism evidence="2 3">
    <name type="scientific">Brevibacterium spongiae</name>
    <dbReference type="NCBI Taxonomy" id="2909672"/>
    <lineage>
        <taxon>Bacteria</taxon>
        <taxon>Bacillati</taxon>
        <taxon>Actinomycetota</taxon>
        <taxon>Actinomycetes</taxon>
        <taxon>Micrococcales</taxon>
        <taxon>Brevibacteriaceae</taxon>
        <taxon>Brevibacterium</taxon>
    </lineage>
</organism>